<keyword evidence="1" id="KW-1133">Transmembrane helix</keyword>
<keyword evidence="2" id="KW-0496">Mitochondrion</keyword>
<geneLocation type="mitochondrion" evidence="2"/>
<name>E5RPZ7_9HYME</name>
<dbReference type="CTD" id="4509"/>
<dbReference type="AlphaFoldDB" id="E5RPZ7"/>
<dbReference type="EMBL" id="AB556946">
    <property type="protein sequence ID" value="BAJ53350.1"/>
    <property type="molecule type" value="Genomic_DNA"/>
</dbReference>
<organism evidence="2">
    <name type="scientific">Pristomyrmex punctatus</name>
    <dbReference type="NCBI Taxonomy" id="507543"/>
    <lineage>
        <taxon>Eukaryota</taxon>
        <taxon>Metazoa</taxon>
        <taxon>Ecdysozoa</taxon>
        <taxon>Arthropoda</taxon>
        <taxon>Hexapoda</taxon>
        <taxon>Insecta</taxon>
        <taxon>Pterygota</taxon>
        <taxon>Neoptera</taxon>
        <taxon>Endopterygota</taxon>
        <taxon>Hymenoptera</taxon>
        <taxon>Apocrita</taxon>
        <taxon>Aculeata</taxon>
        <taxon>Formicoidea</taxon>
        <taxon>Formicidae</taxon>
        <taxon>Myrmicinae</taxon>
        <taxon>Pristomyrmex</taxon>
    </lineage>
</organism>
<sequence>MPQMKPMYWTILFSITSTQMIIMMCFIYFLFYTSNYIIFNNKYNNFNMSTWNWKKWW</sequence>
<dbReference type="RefSeq" id="YP_004221799.1">
    <property type="nucleotide sequence ID" value="NC_015075.1"/>
</dbReference>
<proteinExistence type="predicted"/>
<keyword evidence="1" id="KW-0812">Transmembrane</keyword>
<gene>
    <name evidence="2" type="primary">ATP8</name>
</gene>
<protein>
    <submittedName>
        <fullName evidence="2">ATP synthase subunit 8</fullName>
    </submittedName>
</protein>
<evidence type="ECO:0000313" key="2">
    <source>
        <dbReference type="EMBL" id="BAJ53350.1"/>
    </source>
</evidence>
<dbReference type="GeneID" id="10200276"/>
<accession>E5RPZ7</accession>
<evidence type="ECO:0000256" key="1">
    <source>
        <dbReference type="SAM" id="Phobius"/>
    </source>
</evidence>
<reference evidence="2" key="1">
    <citation type="submission" date="2010-04" db="EMBL/GenBank/DDBJ databases">
        <title>The complete mitochondrial genomes of normal and cheater morphs in the parthenogenetic ant, Pristomyrmex punctatus (Hymenoptera: Formicidae).</title>
        <authorList>
            <person name="Hasegawa E."/>
            <person name="Kobayashi K."/>
            <person name="Yagi N."/>
            <person name="Tsuji K."/>
        </authorList>
    </citation>
    <scope>NUCLEOTIDE SEQUENCE</scope>
</reference>
<keyword evidence="1" id="KW-0472">Membrane</keyword>
<dbReference type="EMBL" id="AB556947">
    <property type="protein sequence ID" value="BAJ53363.1"/>
    <property type="molecule type" value="Genomic_DNA"/>
</dbReference>
<feature type="transmembrane region" description="Helical" evidence="1">
    <location>
        <begin position="6"/>
        <end position="32"/>
    </location>
</feature>